<evidence type="ECO:0000256" key="2">
    <source>
        <dbReference type="ARBA" id="ARBA00023015"/>
    </source>
</evidence>
<keyword evidence="5" id="KW-1133">Transmembrane helix</keyword>
<feature type="domain" description="RNA polymerase sigma factor 70 region 4 type 2" evidence="7">
    <location>
        <begin position="142"/>
        <end position="188"/>
    </location>
</feature>
<keyword evidence="2" id="KW-0805">Transcription regulation</keyword>
<dbReference type="InterPro" id="IPR013325">
    <property type="entry name" value="RNA_pol_sigma_r2"/>
</dbReference>
<dbReference type="Gene3D" id="1.10.1740.10">
    <property type="match status" value="1"/>
</dbReference>
<keyword evidence="3" id="KW-0731">Sigma factor</keyword>
<accession>A0A3P1BEG6</accession>
<dbReference type="PANTHER" id="PTHR43133:SF46">
    <property type="entry name" value="RNA POLYMERASE SIGMA-70 FACTOR ECF SUBFAMILY"/>
    <property type="match status" value="1"/>
</dbReference>
<dbReference type="InterPro" id="IPR013249">
    <property type="entry name" value="RNA_pol_sigma70_r4_t2"/>
</dbReference>
<dbReference type="InterPro" id="IPR039425">
    <property type="entry name" value="RNA_pol_sigma-70-like"/>
</dbReference>
<organism evidence="8 9">
    <name type="scientific">Larkinella rosea</name>
    <dbReference type="NCBI Taxonomy" id="2025312"/>
    <lineage>
        <taxon>Bacteria</taxon>
        <taxon>Pseudomonadati</taxon>
        <taxon>Bacteroidota</taxon>
        <taxon>Cytophagia</taxon>
        <taxon>Cytophagales</taxon>
        <taxon>Spirosomataceae</taxon>
        <taxon>Larkinella</taxon>
    </lineage>
</organism>
<comment type="caution">
    <text evidence="8">The sequence shown here is derived from an EMBL/GenBank/DDBJ whole genome shotgun (WGS) entry which is preliminary data.</text>
</comment>
<evidence type="ECO:0000259" key="7">
    <source>
        <dbReference type="Pfam" id="PF08281"/>
    </source>
</evidence>
<dbReference type="InterPro" id="IPR036388">
    <property type="entry name" value="WH-like_DNA-bd_sf"/>
</dbReference>
<dbReference type="InterPro" id="IPR014284">
    <property type="entry name" value="RNA_pol_sigma-70_dom"/>
</dbReference>
<dbReference type="CDD" id="cd06171">
    <property type="entry name" value="Sigma70_r4"/>
    <property type="match status" value="1"/>
</dbReference>
<gene>
    <name evidence="8" type="ORF">EHT25_28690</name>
</gene>
<dbReference type="GO" id="GO:0003677">
    <property type="term" value="F:DNA binding"/>
    <property type="evidence" value="ECO:0007669"/>
    <property type="project" value="InterPro"/>
</dbReference>
<evidence type="ECO:0000256" key="5">
    <source>
        <dbReference type="SAM" id="Phobius"/>
    </source>
</evidence>
<dbReference type="AlphaFoldDB" id="A0A3P1BEG6"/>
<name>A0A3P1BEG6_9BACT</name>
<reference evidence="8 9" key="1">
    <citation type="submission" date="2018-11" db="EMBL/GenBank/DDBJ databases">
        <authorList>
            <person name="Zhou Z."/>
            <person name="Wang G."/>
        </authorList>
    </citation>
    <scope>NUCLEOTIDE SEQUENCE [LARGE SCALE GENOMIC DNA]</scope>
    <source>
        <strain evidence="8 9">KCTC52004</strain>
    </source>
</reference>
<dbReference type="Pfam" id="PF08281">
    <property type="entry name" value="Sigma70_r4_2"/>
    <property type="match status" value="1"/>
</dbReference>
<evidence type="ECO:0000256" key="1">
    <source>
        <dbReference type="ARBA" id="ARBA00010641"/>
    </source>
</evidence>
<keyword evidence="4" id="KW-0804">Transcription</keyword>
<dbReference type="EMBL" id="RQJO01000015">
    <property type="protein sequence ID" value="RRA98963.1"/>
    <property type="molecule type" value="Genomic_DNA"/>
</dbReference>
<dbReference type="SUPFAM" id="SSF88659">
    <property type="entry name" value="Sigma3 and sigma4 domains of RNA polymerase sigma factors"/>
    <property type="match status" value="1"/>
</dbReference>
<dbReference type="InterPro" id="IPR007627">
    <property type="entry name" value="RNA_pol_sigma70_r2"/>
</dbReference>
<keyword evidence="5" id="KW-0812">Transmembrane</keyword>
<sequence length="212" mass="24979">MALFCSVKAIGATDQEDQRYWNRFRNGEEAAFSWLYQRYVRVLYSYGMKINRDSNLVEDAIHDMFTDLWRTRSQLAEAESVRFYLFRSLRRKIHRSLRPEAEYPQPFTAETDHWQPTLASVEANMISDEEIALQSARLKAWLTYLPARQYEALILRYYQEFSYAEIAAIMNISEQGARNMTQKALQTLRRLALVLTLCFLGLGWLLKFFSGK</sequence>
<dbReference type="Pfam" id="PF04542">
    <property type="entry name" value="Sigma70_r2"/>
    <property type="match status" value="1"/>
</dbReference>
<comment type="similarity">
    <text evidence="1">Belongs to the sigma-70 factor family. ECF subfamily.</text>
</comment>
<proteinExistence type="inferred from homology"/>
<evidence type="ECO:0000313" key="8">
    <source>
        <dbReference type="EMBL" id="RRA98963.1"/>
    </source>
</evidence>
<dbReference type="SUPFAM" id="SSF88946">
    <property type="entry name" value="Sigma2 domain of RNA polymerase sigma factors"/>
    <property type="match status" value="1"/>
</dbReference>
<feature type="domain" description="RNA polymerase sigma-70 region 2" evidence="6">
    <location>
        <begin position="35"/>
        <end position="98"/>
    </location>
</feature>
<dbReference type="Gene3D" id="1.10.10.10">
    <property type="entry name" value="Winged helix-like DNA-binding domain superfamily/Winged helix DNA-binding domain"/>
    <property type="match status" value="1"/>
</dbReference>
<evidence type="ECO:0000259" key="6">
    <source>
        <dbReference type="Pfam" id="PF04542"/>
    </source>
</evidence>
<evidence type="ECO:0000256" key="3">
    <source>
        <dbReference type="ARBA" id="ARBA00023082"/>
    </source>
</evidence>
<evidence type="ECO:0000313" key="9">
    <source>
        <dbReference type="Proteomes" id="UP000271925"/>
    </source>
</evidence>
<feature type="transmembrane region" description="Helical" evidence="5">
    <location>
        <begin position="188"/>
        <end position="206"/>
    </location>
</feature>
<protein>
    <submittedName>
        <fullName evidence="8">Sigma-70 family RNA polymerase sigma factor</fullName>
    </submittedName>
</protein>
<evidence type="ECO:0000256" key="4">
    <source>
        <dbReference type="ARBA" id="ARBA00023163"/>
    </source>
</evidence>
<dbReference type="PANTHER" id="PTHR43133">
    <property type="entry name" value="RNA POLYMERASE ECF-TYPE SIGMA FACTO"/>
    <property type="match status" value="1"/>
</dbReference>
<dbReference type="GO" id="GO:0006352">
    <property type="term" value="P:DNA-templated transcription initiation"/>
    <property type="evidence" value="ECO:0007669"/>
    <property type="project" value="InterPro"/>
</dbReference>
<dbReference type="Proteomes" id="UP000271925">
    <property type="component" value="Unassembled WGS sequence"/>
</dbReference>
<dbReference type="GO" id="GO:0016987">
    <property type="term" value="F:sigma factor activity"/>
    <property type="evidence" value="ECO:0007669"/>
    <property type="project" value="UniProtKB-KW"/>
</dbReference>
<dbReference type="OrthoDB" id="9150024at2"/>
<keyword evidence="5" id="KW-0472">Membrane</keyword>
<keyword evidence="9" id="KW-1185">Reference proteome</keyword>
<dbReference type="InterPro" id="IPR013324">
    <property type="entry name" value="RNA_pol_sigma_r3/r4-like"/>
</dbReference>
<dbReference type="NCBIfam" id="TIGR02937">
    <property type="entry name" value="sigma70-ECF"/>
    <property type="match status" value="1"/>
</dbReference>